<accession>A0A9X5H4P1</accession>
<evidence type="ECO:0000313" key="2">
    <source>
        <dbReference type="Proteomes" id="UP000474104"/>
    </source>
</evidence>
<dbReference type="RefSeq" id="WP_004068294.1">
    <property type="nucleotide sequence ID" value="NZ_VIRB01000001.1"/>
</dbReference>
<gene>
    <name evidence="1" type="ORF">FMM80_00045</name>
</gene>
<name>A0A9X5H4P1_9FIRM</name>
<organism evidence="1 2">
    <name type="scientific">Schaedlerella arabinosiphila</name>
    <dbReference type="NCBI Taxonomy" id="2044587"/>
    <lineage>
        <taxon>Bacteria</taxon>
        <taxon>Bacillati</taxon>
        <taxon>Bacillota</taxon>
        <taxon>Clostridia</taxon>
        <taxon>Lachnospirales</taxon>
        <taxon>Lachnospiraceae</taxon>
        <taxon>Schaedlerella</taxon>
    </lineage>
</organism>
<dbReference type="EMBL" id="VIRB01000001">
    <property type="protein sequence ID" value="NDO67208.1"/>
    <property type="molecule type" value="Genomic_DNA"/>
</dbReference>
<evidence type="ECO:0000313" key="1">
    <source>
        <dbReference type="EMBL" id="NDO67208.1"/>
    </source>
</evidence>
<dbReference type="Proteomes" id="UP000474104">
    <property type="component" value="Unassembled WGS sequence"/>
</dbReference>
<dbReference type="AlphaFoldDB" id="A0A9X5H4P1"/>
<protein>
    <submittedName>
        <fullName evidence="1">Uncharacterized protein</fullName>
    </submittedName>
</protein>
<reference evidence="1 2" key="1">
    <citation type="submission" date="2019-07" db="EMBL/GenBank/DDBJ databases">
        <title>Draft genome sequences of 15 bacterial species constituting the stable defined intestinal microbiota of the GM15 gnotobiotic mouse model.</title>
        <authorList>
            <person name="Elie C."/>
            <person name="Mathieu A."/>
            <person name="Saliou A."/>
            <person name="Darnaud M."/>
            <person name="Leulier F."/>
            <person name="Tamellini A."/>
        </authorList>
    </citation>
    <scope>NUCLEOTIDE SEQUENCE [LARGE SCALE GENOMIC DNA]</scope>
    <source>
        <strain evidence="2">ASF 502</strain>
    </source>
</reference>
<sequence>MKGKLRILKYQAGYPGLNKKLSIEKPRAYKAAIIHIRLTELQEKGMKILKTGKPNSGGTQITFIPVESAEEYKLELKKILSDGKEIGAKFERFCKDDDDSE</sequence>
<comment type="caution">
    <text evidence="1">The sequence shown here is derived from an EMBL/GenBank/DDBJ whole genome shotgun (WGS) entry which is preliminary data.</text>
</comment>
<dbReference type="OrthoDB" id="2680678at2"/>
<proteinExistence type="predicted"/>